<evidence type="ECO:0008006" key="4">
    <source>
        <dbReference type="Google" id="ProtNLM"/>
    </source>
</evidence>
<gene>
    <name evidence="2" type="ORF">ISU10_01585</name>
</gene>
<keyword evidence="1" id="KW-0472">Membrane</keyword>
<dbReference type="AlphaFoldDB" id="A0A930YNB5"/>
<reference evidence="2" key="1">
    <citation type="submission" date="2020-11" db="EMBL/GenBank/DDBJ databases">
        <title>Nocardioides cynanchi sp. nov., isolated from soil of rhizosphere of Cynanchum wilfordii.</title>
        <authorList>
            <person name="Lee J.-S."/>
            <person name="Suh M.K."/>
            <person name="Kim J.-S."/>
        </authorList>
    </citation>
    <scope>NUCLEOTIDE SEQUENCE</scope>
    <source>
        <strain evidence="2">KCTC 19276</strain>
    </source>
</reference>
<dbReference type="Proteomes" id="UP000660668">
    <property type="component" value="Unassembled WGS sequence"/>
</dbReference>
<keyword evidence="3" id="KW-1185">Reference proteome</keyword>
<organism evidence="2 3">
    <name type="scientific">Nocardioides agariphilus</name>
    <dbReference type="NCBI Taxonomy" id="433664"/>
    <lineage>
        <taxon>Bacteria</taxon>
        <taxon>Bacillati</taxon>
        <taxon>Actinomycetota</taxon>
        <taxon>Actinomycetes</taxon>
        <taxon>Propionibacteriales</taxon>
        <taxon>Nocardioidaceae</taxon>
        <taxon>Nocardioides</taxon>
    </lineage>
</organism>
<keyword evidence="1" id="KW-1133">Transmembrane helix</keyword>
<evidence type="ECO:0000313" key="2">
    <source>
        <dbReference type="EMBL" id="MBF4766455.1"/>
    </source>
</evidence>
<name>A0A930YNB5_9ACTN</name>
<evidence type="ECO:0000256" key="1">
    <source>
        <dbReference type="SAM" id="Phobius"/>
    </source>
</evidence>
<evidence type="ECO:0000313" key="3">
    <source>
        <dbReference type="Proteomes" id="UP000660668"/>
    </source>
</evidence>
<accession>A0A930YNB5</accession>
<protein>
    <recommendedName>
        <fullName evidence="4">TadE-like protein</fullName>
    </recommendedName>
</protein>
<sequence length="147" mass="15608">MRRRRDESGSALVELTWLGILLLLPMVWIVLSVFEVQRGAFAVTAAARSAGRAYALAPDDATGSRQARAAAEVALSDQGLDSPGWRLAISCPPRRDCHVGGAVVTVWVATRVELPFVPDLLGGAMGFALDATHRVPIGQYQEAGGDP</sequence>
<dbReference type="EMBL" id="JADKPO010000001">
    <property type="protein sequence ID" value="MBF4766455.1"/>
    <property type="molecule type" value="Genomic_DNA"/>
</dbReference>
<keyword evidence="1" id="KW-0812">Transmembrane</keyword>
<dbReference type="RefSeq" id="WP_194694578.1">
    <property type="nucleotide sequence ID" value="NZ_JADKPO010000001.1"/>
</dbReference>
<comment type="caution">
    <text evidence="2">The sequence shown here is derived from an EMBL/GenBank/DDBJ whole genome shotgun (WGS) entry which is preliminary data.</text>
</comment>
<feature type="transmembrane region" description="Helical" evidence="1">
    <location>
        <begin position="12"/>
        <end position="34"/>
    </location>
</feature>
<proteinExistence type="predicted"/>